<dbReference type="SUPFAM" id="SSF46785">
    <property type="entry name" value="Winged helix' DNA-binding domain"/>
    <property type="match status" value="1"/>
</dbReference>
<dbReference type="SMART" id="SM01413">
    <property type="entry name" value="Ribosomal_S19e"/>
    <property type="match status" value="1"/>
</dbReference>
<evidence type="ECO:0000313" key="6">
    <source>
        <dbReference type="Proteomes" id="UP000663827"/>
    </source>
</evidence>
<organism evidence="5 6">
    <name type="scientific">Rhizoctonia solani</name>
    <dbReference type="NCBI Taxonomy" id="456999"/>
    <lineage>
        <taxon>Eukaryota</taxon>
        <taxon>Fungi</taxon>
        <taxon>Dikarya</taxon>
        <taxon>Basidiomycota</taxon>
        <taxon>Agaricomycotina</taxon>
        <taxon>Agaricomycetes</taxon>
        <taxon>Cantharellales</taxon>
        <taxon>Ceratobasidiaceae</taxon>
        <taxon>Rhizoctonia</taxon>
    </lineage>
</organism>
<dbReference type="Pfam" id="PF08539">
    <property type="entry name" value="HbrB"/>
    <property type="match status" value="1"/>
</dbReference>
<evidence type="ECO:0008006" key="7">
    <source>
        <dbReference type="Google" id="ProtNLM"/>
    </source>
</evidence>
<dbReference type="InterPro" id="IPR036390">
    <property type="entry name" value="WH_DNA-bd_sf"/>
</dbReference>
<protein>
    <recommendedName>
        <fullName evidence="7">HbrB-domain-containing protein</fullName>
    </recommendedName>
</protein>
<dbReference type="GO" id="GO:0003723">
    <property type="term" value="F:RNA binding"/>
    <property type="evidence" value="ECO:0007669"/>
    <property type="project" value="TreeGrafter"/>
</dbReference>
<gene>
    <name evidence="5" type="ORF">RDB_LOCUS67293</name>
</gene>
<dbReference type="InterPro" id="IPR013745">
    <property type="entry name" value="Bit61/PRR5"/>
</dbReference>
<dbReference type="GO" id="GO:0003735">
    <property type="term" value="F:structural constituent of ribosome"/>
    <property type="evidence" value="ECO:0007669"/>
    <property type="project" value="InterPro"/>
</dbReference>
<dbReference type="Gene3D" id="1.10.10.10">
    <property type="entry name" value="Winged helix-like DNA-binding domain superfamily/Winged helix DNA-binding domain"/>
    <property type="match status" value="1"/>
</dbReference>
<dbReference type="PANTHER" id="PTHR11710">
    <property type="entry name" value="40S RIBOSOMAL PROTEIN S19"/>
    <property type="match status" value="1"/>
</dbReference>
<comment type="similarity">
    <text evidence="1">Belongs to the eukaryotic ribosomal protein eS19 family.</text>
</comment>
<dbReference type="GO" id="GO:0000028">
    <property type="term" value="P:ribosomal small subunit assembly"/>
    <property type="evidence" value="ECO:0007669"/>
    <property type="project" value="TreeGrafter"/>
</dbReference>
<feature type="region of interest" description="Disordered" evidence="4">
    <location>
        <begin position="607"/>
        <end position="628"/>
    </location>
</feature>
<dbReference type="GO" id="GO:0006412">
    <property type="term" value="P:translation"/>
    <property type="evidence" value="ECO:0007669"/>
    <property type="project" value="InterPro"/>
</dbReference>
<evidence type="ECO:0000256" key="1">
    <source>
        <dbReference type="ARBA" id="ARBA00010014"/>
    </source>
</evidence>
<feature type="compositionally biased region" description="Low complexity" evidence="4">
    <location>
        <begin position="96"/>
        <end position="105"/>
    </location>
</feature>
<feature type="compositionally biased region" description="Polar residues" evidence="4">
    <location>
        <begin position="114"/>
        <end position="143"/>
    </location>
</feature>
<sequence length="688" mass="74391">MLKSRRDLPPISNPRAASPLPPRRSHDSRPDSPLPFFESERRRSNSDGTAPTPRPAPRPLFAHVPSPVQEKSPGTGGSISSSSDPRTRPVPAPQRSGTSSTGGSSLFAPHSLGMSRSQGGTPRDQTTGSTASSPMNAARSSPVKSRGAYDSKHIAREMDRLGMGSGVPSANASTLSLPLTNQPLPSIAGGGSILNSTTSDTAPYQELHVHVLPLFNSENLKLPIEELNGLVRQHIQAVVSRGPSRALAALEQDVKDLVNMGMITLNAKLHGLEEETLLTRVVQIWGFFWDQVLPYLEGVFLPLQTEKLLQNLARNQKNVRPGSPGSPAHDLPGVVPLVGCTTIDVRNVVLQSFRDSIILPVWQKLYDQLIAMGKDVEASASLGDRSARLQQMLLVLSSASPRSILLSQPSQLSPMNQGEEAVTHLLRAILRVRALATSGGAQPHQRLPPPPALGFGGSSASTGAAGMLFGAAPRDRRGRIAHKEPAQREGMVFSDDADGDVFTASRDEIEAKERQFLDSLKSPSWAEMGGLEWEIGLIGADAFIAAYASHLKRSGKIEVPIWVDLVKTGAYKELAPYDPDWFYIRSAAVARHIYLRKHVGIGQLAKLHGGRKRRGNRPSHHSDASTNVQRKVCQALEKIGVLELAPNGGRRISQDGMRDLDRIATAVVEAAKEDEEEEEEVAEEEEEE</sequence>
<keyword evidence="3" id="KW-0687">Ribonucleoprotein</keyword>
<dbReference type="EMBL" id="CAJNJQ010001347">
    <property type="protein sequence ID" value="CAE7134233.1"/>
    <property type="molecule type" value="Genomic_DNA"/>
</dbReference>
<dbReference type="FunFam" id="1.10.10.10:FF:000118">
    <property type="entry name" value="40S ribosomal protein S19"/>
    <property type="match status" value="1"/>
</dbReference>
<dbReference type="PANTHER" id="PTHR11710:SF0">
    <property type="entry name" value="40S RIBOSOMAL PROTEIN S19"/>
    <property type="match status" value="1"/>
</dbReference>
<dbReference type="Proteomes" id="UP000663827">
    <property type="component" value="Unassembled WGS sequence"/>
</dbReference>
<name>A0A8H3DY21_9AGAM</name>
<reference evidence="5" key="1">
    <citation type="submission" date="2021-01" db="EMBL/GenBank/DDBJ databases">
        <authorList>
            <person name="Kaushik A."/>
        </authorList>
    </citation>
    <scope>NUCLEOTIDE SEQUENCE</scope>
    <source>
        <strain evidence="5">AG5</strain>
    </source>
</reference>
<dbReference type="AlphaFoldDB" id="A0A8H3DY21"/>
<feature type="region of interest" description="Disordered" evidence="4">
    <location>
        <begin position="1"/>
        <end position="149"/>
    </location>
</feature>
<evidence type="ECO:0000256" key="3">
    <source>
        <dbReference type="ARBA" id="ARBA00023274"/>
    </source>
</evidence>
<feature type="compositionally biased region" description="Basic residues" evidence="4">
    <location>
        <begin position="608"/>
        <end position="619"/>
    </location>
</feature>
<dbReference type="Pfam" id="PF01090">
    <property type="entry name" value="Ribosomal_S19e"/>
    <property type="match status" value="1"/>
</dbReference>
<dbReference type="GO" id="GO:0022627">
    <property type="term" value="C:cytosolic small ribosomal subunit"/>
    <property type="evidence" value="ECO:0007669"/>
    <property type="project" value="TreeGrafter"/>
</dbReference>
<keyword evidence="2" id="KW-0689">Ribosomal protein</keyword>
<evidence type="ECO:0000313" key="5">
    <source>
        <dbReference type="EMBL" id="CAE7134233.1"/>
    </source>
</evidence>
<comment type="caution">
    <text evidence="5">The sequence shown here is derived from an EMBL/GenBank/DDBJ whole genome shotgun (WGS) entry which is preliminary data.</text>
</comment>
<dbReference type="InterPro" id="IPR001266">
    <property type="entry name" value="Ribosomal_eS19"/>
</dbReference>
<proteinExistence type="inferred from homology"/>
<evidence type="ECO:0000256" key="4">
    <source>
        <dbReference type="SAM" id="MobiDB-lite"/>
    </source>
</evidence>
<dbReference type="InterPro" id="IPR036388">
    <property type="entry name" value="WH-like_DNA-bd_sf"/>
</dbReference>
<evidence type="ECO:0000256" key="2">
    <source>
        <dbReference type="ARBA" id="ARBA00022980"/>
    </source>
</evidence>
<accession>A0A8H3DY21</accession>